<organism evidence="1 2">
    <name type="scientific">Noviherbaspirillum pedocola</name>
    <dbReference type="NCBI Taxonomy" id="2801341"/>
    <lineage>
        <taxon>Bacteria</taxon>
        <taxon>Pseudomonadati</taxon>
        <taxon>Pseudomonadota</taxon>
        <taxon>Betaproteobacteria</taxon>
        <taxon>Burkholderiales</taxon>
        <taxon>Oxalobacteraceae</taxon>
        <taxon>Noviherbaspirillum</taxon>
    </lineage>
</organism>
<reference evidence="1" key="1">
    <citation type="submission" date="2021-01" db="EMBL/GenBank/DDBJ databases">
        <title>Genome sequence of strain Noviherbaspirillum sp. DKR-6.</title>
        <authorList>
            <person name="Chaudhary D.K."/>
        </authorList>
    </citation>
    <scope>NUCLEOTIDE SEQUENCE</scope>
    <source>
        <strain evidence="1">DKR-6</strain>
    </source>
</reference>
<accession>A0A934W876</accession>
<proteinExistence type="predicted"/>
<evidence type="ECO:0000313" key="2">
    <source>
        <dbReference type="Proteomes" id="UP000622890"/>
    </source>
</evidence>
<dbReference type="AlphaFoldDB" id="A0A934W876"/>
<protein>
    <submittedName>
        <fullName evidence="1">DUF4390 domain-containing protein</fullName>
    </submittedName>
</protein>
<keyword evidence="2" id="KW-1185">Reference proteome</keyword>
<dbReference type="Proteomes" id="UP000622890">
    <property type="component" value="Unassembled WGS sequence"/>
</dbReference>
<gene>
    <name evidence="1" type="ORF">JJB74_17810</name>
</gene>
<dbReference type="Pfam" id="PF14334">
    <property type="entry name" value="DUF4390"/>
    <property type="match status" value="1"/>
</dbReference>
<sequence>MVITLAGVLFTASPQTQAAEVEIVEAHLENSDEGYRLASTFHVELNRSLEDAIQRGIPLYFTTEVEIRRPRWYWFDERTVFASQTIRISYNVLTRQYRAAINNSNLQQGFNSLEDAMSLVRRPGRWVVAPPGALQPGETYVVGLRMGLDLAQLPKPFQVNALNNSDWRLSSDWRYFHFRAGGK</sequence>
<evidence type="ECO:0000313" key="1">
    <source>
        <dbReference type="EMBL" id="MBK4736483.1"/>
    </source>
</evidence>
<name>A0A934W876_9BURK</name>
<comment type="caution">
    <text evidence="1">The sequence shown here is derived from an EMBL/GenBank/DDBJ whole genome shotgun (WGS) entry which is preliminary data.</text>
</comment>
<dbReference type="EMBL" id="JAEPBG010000007">
    <property type="protein sequence ID" value="MBK4736483.1"/>
    <property type="molecule type" value="Genomic_DNA"/>
</dbReference>
<dbReference type="InterPro" id="IPR025500">
    <property type="entry name" value="DUF4390"/>
</dbReference>